<evidence type="ECO:0000313" key="4">
    <source>
        <dbReference type="Proteomes" id="UP000632498"/>
    </source>
</evidence>
<evidence type="ECO:0008006" key="5">
    <source>
        <dbReference type="Google" id="ProtNLM"/>
    </source>
</evidence>
<dbReference type="Proteomes" id="UP000632498">
    <property type="component" value="Unassembled WGS sequence"/>
</dbReference>
<reference evidence="3" key="1">
    <citation type="journal article" date="2014" name="Int. J. Syst. Evol. Microbiol.">
        <title>Complete genome sequence of Corynebacterium casei LMG S-19264T (=DSM 44701T), isolated from a smear-ripened cheese.</title>
        <authorList>
            <consortium name="US DOE Joint Genome Institute (JGI-PGF)"/>
            <person name="Walter F."/>
            <person name="Albersmeier A."/>
            <person name="Kalinowski J."/>
            <person name="Ruckert C."/>
        </authorList>
    </citation>
    <scope>NUCLEOTIDE SEQUENCE</scope>
    <source>
        <strain evidence="3">CGMCC 1.15254</strain>
    </source>
</reference>
<feature type="chain" id="PRO_5037248836" description="DUF3313 domain-containing protein" evidence="2">
    <location>
        <begin position="21"/>
        <end position="317"/>
    </location>
</feature>
<sequence length="317" mass="35572">MFHRLFALSLVLILVACTQAPQPLRHSRTGFDPSGLRLRDGGTIFIQKIEGIAKPLAKIMGNSLAESLGARGIPSTSNAITNPSYKVRGQVVIKRDRRNPHITGAIYWTFAKRESGEKLEYSQPINVDRRRWEYGDQAMIDNLVEAAADEFASYLQDNREREAVELAVRDQDVVFFIDKIDRVPGDGANALKKAMTLTLRQAGALVRNKPSKNGYILDAEVRALDPFEGKQRIKIAWIVKDATGLELGRAQLNNQLEEGRLNKPWGRLAYEISRAAVQSIGLMVERHRSEAQFDRSRPQIGTTAAPGRRNHRFIAPY</sequence>
<dbReference type="PROSITE" id="PS51257">
    <property type="entry name" value="PROKAR_LIPOPROTEIN"/>
    <property type="match status" value="1"/>
</dbReference>
<evidence type="ECO:0000256" key="2">
    <source>
        <dbReference type="SAM" id="SignalP"/>
    </source>
</evidence>
<reference evidence="3" key="2">
    <citation type="submission" date="2020-09" db="EMBL/GenBank/DDBJ databases">
        <authorList>
            <person name="Sun Q."/>
            <person name="Zhou Y."/>
        </authorList>
    </citation>
    <scope>NUCLEOTIDE SEQUENCE</scope>
    <source>
        <strain evidence="3">CGMCC 1.15254</strain>
    </source>
</reference>
<feature type="compositionally biased region" description="Basic residues" evidence="1">
    <location>
        <begin position="308"/>
        <end position="317"/>
    </location>
</feature>
<keyword evidence="2" id="KW-0732">Signal</keyword>
<keyword evidence="4" id="KW-1185">Reference proteome</keyword>
<feature type="region of interest" description="Disordered" evidence="1">
    <location>
        <begin position="294"/>
        <end position="317"/>
    </location>
</feature>
<name>A0A917C460_9PROT</name>
<feature type="signal peptide" evidence="2">
    <location>
        <begin position="1"/>
        <end position="20"/>
    </location>
</feature>
<dbReference type="RefSeq" id="WP_188665153.1">
    <property type="nucleotide sequence ID" value="NZ_BMHV01000016.1"/>
</dbReference>
<evidence type="ECO:0000256" key="1">
    <source>
        <dbReference type="SAM" id="MobiDB-lite"/>
    </source>
</evidence>
<accession>A0A917C460</accession>
<evidence type="ECO:0000313" key="3">
    <source>
        <dbReference type="EMBL" id="GGF68047.1"/>
    </source>
</evidence>
<dbReference type="EMBL" id="BMHV01000016">
    <property type="protein sequence ID" value="GGF68047.1"/>
    <property type="molecule type" value="Genomic_DNA"/>
</dbReference>
<dbReference type="AlphaFoldDB" id="A0A917C460"/>
<gene>
    <name evidence="3" type="ORF">GCM10011332_22770</name>
</gene>
<protein>
    <recommendedName>
        <fullName evidence="5">DUF3313 domain-containing protein</fullName>
    </recommendedName>
</protein>
<comment type="caution">
    <text evidence="3">The sequence shown here is derived from an EMBL/GenBank/DDBJ whole genome shotgun (WGS) entry which is preliminary data.</text>
</comment>
<proteinExistence type="predicted"/>
<organism evidence="3 4">
    <name type="scientific">Terasakiella brassicae</name>
    <dbReference type="NCBI Taxonomy" id="1634917"/>
    <lineage>
        <taxon>Bacteria</taxon>
        <taxon>Pseudomonadati</taxon>
        <taxon>Pseudomonadota</taxon>
        <taxon>Alphaproteobacteria</taxon>
        <taxon>Rhodospirillales</taxon>
        <taxon>Terasakiellaceae</taxon>
        <taxon>Terasakiella</taxon>
    </lineage>
</organism>